<gene>
    <name evidence="1" type="ORF">KI688_001235</name>
</gene>
<organism evidence="1 2">
    <name type="scientific">Linnemannia hyalina</name>
    <dbReference type="NCBI Taxonomy" id="64524"/>
    <lineage>
        <taxon>Eukaryota</taxon>
        <taxon>Fungi</taxon>
        <taxon>Fungi incertae sedis</taxon>
        <taxon>Mucoromycota</taxon>
        <taxon>Mortierellomycotina</taxon>
        <taxon>Mortierellomycetes</taxon>
        <taxon>Mortierellales</taxon>
        <taxon>Mortierellaceae</taxon>
        <taxon>Linnemannia</taxon>
    </lineage>
</organism>
<protein>
    <submittedName>
        <fullName evidence="1">Uncharacterized protein</fullName>
    </submittedName>
</protein>
<proteinExistence type="predicted"/>
<keyword evidence="2" id="KW-1185">Reference proteome</keyword>
<accession>A0A9P7XUJ8</accession>
<dbReference type="OrthoDB" id="2447871at2759"/>
<reference evidence="1" key="1">
    <citation type="submission" date="2021-06" db="EMBL/GenBank/DDBJ databases">
        <title>Genome Sequence of Mortierella hyaline Strain SCG-10, a Cold-Adapted, Nitrate-Reducing Fungus Isolated from Soil in Minnesota, USA.</title>
        <authorList>
            <person name="Aldossari N."/>
        </authorList>
    </citation>
    <scope>NUCLEOTIDE SEQUENCE</scope>
    <source>
        <strain evidence="1">SCG-10</strain>
    </source>
</reference>
<evidence type="ECO:0000313" key="2">
    <source>
        <dbReference type="Proteomes" id="UP000707451"/>
    </source>
</evidence>
<dbReference type="AlphaFoldDB" id="A0A9P7XUJ8"/>
<sequence>MEVETPTNELSQTQYHYQQQQQVMAAAAKAKTKTKAKASITDTVELILWLKTEQARITREVKQLNAQGYQTTALYNYWHILENQIKALEFELILEKSAELAIE</sequence>
<dbReference type="Proteomes" id="UP000707451">
    <property type="component" value="Unassembled WGS sequence"/>
</dbReference>
<dbReference type="EMBL" id="JAHRHY010000010">
    <property type="protein sequence ID" value="KAG9066016.1"/>
    <property type="molecule type" value="Genomic_DNA"/>
</dbReference>
<name>A0A9P7XUJ8_9FUNG</name>
<comment type="caution">
    <text evidence="1">The sequence shown here is derived from an EMBL/GenBank/DDBJ whole genome shotgun (WGS) entry which is preliminary data.</text>
</comment>
<evidence type="ECO:0000313" key="1">
    <source>
        <dbReference type="EMBL" id="KAG9066016.1"/>
    </source>
</evidence>